<protein>
    <submittedName>
        <fullName evidence="2">Membrane dipeptidase (Peptidase family M19)</fullName>
    </submittedName>
</protein>
<dbReference type="OrthoDB" id="6071905at2"/>
<dbReference type="AlphaFoldDB" id="A0A4Q7KP51"/>
<evidence type="ECO:0000313" key="2">
    <source>
        <dbReference type="EMBL" id="RZS37760.1"/>
    </source>
</evidence>
<name>A0A4Q7KP51_9PSEU</name>
<dbReference type="Gene3D" id="3.20.20.140">
    <property type="entry name" value="Metal-dependent hydrolases"/>
    <property type="match status" value="1"/>
</dbReference>
<dbReference type="EMBL" id="SGWQ01000005">
    <property type="protein sequence ID" value="RZS37760.1"/>
    <property type="molecule type" value="Genomic_DNA"/>
</dbReference>
<comment type="caution">
    <text evidence="2">The sequence shown here is derived from an EMBL/GenBank/DDBJ whole genome shotgun (WGS) entry which is preliminary data.</text>
</comment>
<evidence type="ECO:0000256" key="1">
    <source>
        <dbReference type="SAM" id="SignalP"/>
    </source>
</evidence>
<dbReference type="InterPro" id="IPR032466">
    <property type="entry name" value="Metal_Hydrolase"/>
</dbReference>
<gene>
    <name evidence="2" type="ORF">EV193_105318</name>
</gene>
<evidence type="ECO:0000313" key="3">
    <source>
        <dbReference type="Proteomes" id="UP000294257"/>
    </source>
</evidence>
<reference evidence="2 3" key="1">
    <citation type="submission" date="2019-02" db="EMBL/GenBank/DDBJ databases">
        <title>Genomic Encyclopedia of Type Strains, Phase IV (KMG-IV): sequencing the most valuable type-strain genomes for metagenomic binning, comparative biology and taxonomic classification.</title>
        <authorList>
            <person name="Goeker M."/>
        </authorList>
    </citation>
    <scope>NUCLEOTIDE SEQUENCE [LARGE SCALE GENOMIC DNA]</scope>
    <source>
        <strain evidence="2 3">DSM 101727</strain>
    </source>
</reference>
<organism evidence="2 3">
    <name type="scientific">Herbihabitans rhizosphaerae</name>
    <dbReference type="NCBI Taxonomy" id="1872711"/>
    <lineage>
        <taxon>Bacteria</taxon>
        <taxon>Bacillati</taxon>
        <taxon>Actinomycetota</taxon>
        <taxon>Actinomycetes</taxon>
        <taxon>Pseudonocardiales</taxon>
        <taxon>Pseudonocardiaceae</taxon>
        <taxon>Herbihabitans</taxon>
    </lineage>
</organism>
<feature type="signal peptide" evidence="1">
    <location>
        <begin position="1"/>
        <end position="27"/>
    </location>
</feature>
<keyword evidence="3" id="KW-1185">Reference proteome</keyword>
<feature type="chain" id="PRO_5020278334" evidence="1">
    <location>
        <begin position="28"/>
        <end position="681"/>
    </location>
</feature>
<accession>A0A4Q7KP51</accession>
<dbReference type="SUPFAM" id="SSF51556">
    <property type="entry name" value="Metallo-dependent hydrolases"/>
    <property type="match status" value="1"/>
</dbReference>
<sequence>MTARGMLVRLVAVAAGTLLITAPGADGAPAGSAEPLDGGCFAVKSVGSGKYVATGALGNYDANAAAPEQVFRLRATDQGRYLLYGTKQDFIAAAPLNLVTVPAKSAGPATEWRIDPAGDGYTLTSTSAGKQLATVPLVNALTLRNASGTNDNRFRLEPASGCADIPEAELNLEGPPVSGTTPDGEVRGLLDMHNHLTMFEGIGGRTHCGKPWSGYGITDALRDCPDHEPAGLGAWWENVSSGAYPSLTHDTTGWPTFRDWPKWNQFTHEGTYYKWLERAWRGGLRVYTNHFVNNAALCEIYPLKKNSCDDRESIRLQSRRIHELQDFVDAQHGGVGRGWFRIVTDPAQARQIVAQGKLAVVLAVEMSQPFGCGIKNGVPQCTAADIDKGLDELHSLGVRQMFLCHKYDNALCGVRFDGGVQGIAVNAANFYSTGRFWQAETCTGPAHDNTIEFNNPLTEVLVGPLAALVPLGVTLPVYPKAPHCNINGLTDLGAHAVRGLIARNMILDIDHMSVKAADATLKLLEDNKYAGVVSGHSWMEPLYQKRLYALGGIATSYGHESSKFVEQWRKYKAASDPKYLFGFGAGFDTNGYGTQPPPRANNASNKVRYPFTSFDGGTVIDRQRTGQRVYDVNTDGFAHYGLLPDWVEDLRLAAGPDGPAIMTDMARGAETYLRMWARATE</sequence>
<dbReference type="CDD" id="cd00161">
    <property type="entry name" value="beta-trefoil_Ricin-like"/>
    <property type="match status" value="1"/>
</dbReference>
<dbReference type="RefSeq" id="WP_130345205.1">
    <property type="nucleotide sequence ID" value="NZ_SGWQ01000005.1"/>
</dbReference>
<proteinExistence type="predicted"/>
<dbReference type="Proteomes" id="UP000294257">
    <property type="component" value="Unassembled WGS sequence"/>
</dbReference>
<keyword evidence="1" id="KW-0732">Signal</keyword>